<evidence type="ECO:0000256" key="1">
    <source>
        <dbReference type="ARBA" id="ARBA00023224"/>
    </source>
</evidence>
<dbReference type="SMART" id="SM00304">
    <property type="entry name" value="HAMP"/>
    <property type="match status" value="2"/>
</dbReference>
<keyword evidence="4" id="KW-0812">Transmembrane</keyword>
<dbReference type="EMBL" id="CP046640">
    <property type="protein sequence ID" value="QTL99797.1"/>
    <property type="molecule type" value="Genomic_DNA"/>
</dbReference>
<dbReference type="KEGG" id="ifn:GM661_18465"/>
<dbReference type="AlphaFoldDB" id="A0A8A7KLT7"/>
<sequence>MFKSLQLKWKISLIITFIAVIVMVVVSYLTYHNTSDMLLEQIDGKIGIIQQSQKNTIAEIFSQSEKQVAQFAADRDVVNYLYMLHLTLEGDFKSDRLLKSFSYNVRNDSADLRKSIDSSITEIAFSYITSPDGIVLADSRMEEDDEMTDFIQVLMPEDEYKNTSSERIMSSDGGNYLLFNSPIYRNNEDLMGYYVMAVPLSVLNKTLSQSYMADANIQLINKEGIVLNHTDTKLIGRECNDPWYFSQIKEGVNSVEEKTDRQYKIIQRLAEDRNLYLAIDVPIKVINEPVNKVRNSILMVAVIGVILIFVTGYFLIGWQLNPLKDLLKAFDLLGKGVIKEEVLLKDKDTERKDEIGILSKAFNSMVLQLREVINNIIGAAGNVADSSQQLKVISDEVESSSEQVAEAIQEVASGADNQSENIDNINFKMKNLAEGIDTMDRSNQDVETLAVEVNQATEKGQNEIEKVSQQMNNIRLSINEIASGINNLENISNEIDGILEIINSIANQTNLLALNAAIEAARAGEAGRGFTVVADEIRDLAEESASSAGKIRDLIEDIKSETKDATSKMGEGSRQIETGEKTVESARGAFDDIKASIEKVNRGIEKASQAVKSVSGESREITEGLDNIASISEETSASSEEVAASSQEQISYIEEMSSLADSFAAMADELNELIKRFEL</sequence>
<dbReference type="Pfam" id="PF00015">
    <property type="entry name" value="MCPsignal"/>
    <property type="match status" value="1"/>
</dbReference>
<evidence type="ECO:0000256" key="4">
    <source>
        <dbReference type="SAM" id="Phobius"/>
    </source>
</evidence>
<protein>
    <submittedName>
        <fullName evidence="7">HAMP domain-containing protein</fullName>
    </submittedName>
</protein>
<evidence type="ECO:0000259" key="6">
    <source>
        <dbReference type="PROSITE" id="PS50885"/>
    </source>
</evidence>
<dbReference type="PROSITE" id="PS50111">
    <property type="entry name" value="CHEMOTAXIS_TRANSDUC_2"/>
    <property type="match status" value="1"/>
</dbReference>
<dbReference type="Gene3D" id="1.10.287.950">
    <property type="entry name" value="Methyl-accepting chemotaxis protein"/>
    <property type="match status" value="1"/>
</dbReference>
<name>A0A8A7KLT7_9FIRM</name>
<dbReference type="Proteomes" id="UP000665020">
    <property type="component" value="Chromosome"/>
</dbReference>
<dbReference type="PANTHER" id="PTHR32089">
    <property type="entry name" value="METHYL-ACCEPTING CHEMOTAXIS PROTEIN MCPB"/>
    <property type="match status" value="1"/>
</dbReference>
<keyword evidence="1 3" id="KW-0807">Transducer</keyword>
<dbReference type="PANTHER" id="PTHR32089:SF112">
    <property type="entry name" value="LYSOZYME-LIKE PROTEIN-RELATED"/>
    <property type="match status" value="1"/>
</dbReference>
<feature type="transmembrane region" description="Helical" evidence="4">
    <location>
        <begin position="12"/>
        <end position="31"/>
    </location>
</feature>
<dbReference type="Pfam" id="PF00672">
    <property type="entry name" value="HAMP"/>
    <property type="match status" value="1"/>
</dbReference>
<evidence type="ECO:0000259" key="5">
    <source>
        <dbReference type="PROSITE" id="PS50111"/>
    </source>
</evidence>
<gene>
    <name evidence="7" type="ORF">GM661_18465</name>
</gene>
<dbReference type="Gene3D" id="3.30.450.20">
    <property type="entry name" value="PAS domain"/>
    <property type="match status" value="1"/>
</dbReference>
<dbReference type="InterPro" id="IPR003660">
    <property type="entry name" value="HAMP_dom"/>
</dbReference>
<comment type="similarity">
    <text evidence="2">Belongs to the methyl-accepting chemotaxis (MCP) protein family.</text>
</comment>
<evidence type="ECO:0000313" key="8">
    <source>
        <dbReference type="Proteomes" id="UP000665020"/>
    </source>
</evidence>
<dbReference type="SUPFAM" id="SSF58104">
    <property type="entry name" value="Methyl-accepting chemotaxis protein (MCP) signaling domain"/>
    <property type="match status" value="1"/>
</dbReference>
<keyword evidence="4" id="KW-0472">Membrane</keyword>
<keyword evidence="4" id="KW-1133">Transmembrane helix</keyword>
<dbReference type="InterPro" id="IPR004089">
    <property type="entry name" value="MCPsignal_dom"/>
</dbReference>
<evidence type="ECO:0000313" key="7">
    <source>
        <dbReference type="EMBL" id="QTL99797.1"/>
    </source>
</evidence>
<feature type="domain" description="Methyl-accepting transducer" evidence="5">
    <location>
        <begin position="393"/>
        <end position="643"/>
    </location>
</feature>
<dbReference type="GO" id="GO:0007165">
    <property type="term" value="P:signal transduction"/>
    <property type="evidence" value="ECO:0007669"/>
    <property type="project" value="UniProtKB-KW"/>
</dbReference>
<proteinExistence type="inferred from homology"/>
<feature type="transmembrane region" description="Helical" evidence="4">
    <location>
        <begin position="297"/>
        <end position="318"/>
    </location>
</feature>
<dbReference type="CDD" id="cd06225">
    <property type="entry name" value="HAMP"/>
    <property type="match status" value="1"/>
</dbReference>
<dbReference type="SMART" id="SM00283">
    <property type="entry name" value="MA"/>
    <property type="match status" value="1"/>
</dbReference>
<dbReference type="CDD" id="cd11386">
    <property type="entry name" value="MCP_signal"/>
    <property type="match status" value="1"/>
</dbReference>
<keyword evidence="8" id="KW-1185">Reference proteome</keyword>
<accession>A0A8A7KLT7</accession>
<feature type="domain" description="HAMP" evidence="6">
    <location>
        <begin position="317"/>
        <end position="374"/>
    </location>
</feature>
<dbReference type="PROSITE" id="PS50885">
    <property type="entry name" value="HAMP"/>
    <property type="match status" value="1"/>
</dbReference>
<reference evidence="7" key="1">
    <citation type="submission" date="2019-12" db="EMBL/GenBank/DDBJ databases">
        <authorList>
            <person name="zhang j."/>
            <person name="sun C.M."/>
        </authorList>
    </citation>
    <scope>NUCLEOTIDE SEQUENCE</scope>
    <source>
        <strain evidence="7">NS-1</strain>
    </source>
</reference>
<evidence type="ECO:0000256" key="3">
    <source>
        <dbReference type="PROSITE-ProRule" id="PRU00284"/>
    </source>
</evidence>
<evidence type="ECO:0000256" key="2">
    <source>
        <dbReference type="ARBA" id="ARBA00029447"/>
    </source>
</evidence>
<dbReference type="GO" id="GO:0016020">
    <property type="term" value="C:membrane"/>
    <property type="evidence" value="ECO:0007669"/>
    <property type="project" value="InterPro"/>
</dbReference>
<organism evidence="7 8">
    <name type="scientific">Iocasia fonsfrigidae</name>
    <dbReference type="NCBI Taxonomy" id="2682810"/>
    <lineage>
        <taxon>Bacteria</taxon>
        <taxon>Bacillati</taxon>
        <taxon>Bacillota</taxon>
        <taxon>Clostridia</taxon>
        <taxon>Halanaerobiales</taxon>
        <taxon>Halanaerobiaceae</taxon>
        <taxon>Iocasia</taxon>
    </lineage>
</organism>
<dbReference type="RefSeq" id="WP_230868125.1">
    <property type="nucleotide sequence ID" value="NZ_CP046640.1"/>
</dbReference>